<dbReference type="KEGG" id="spsw:Sps_02158"/>
<organism evidence="2 3">
    <name type="scientific">Shewanella psychrophila</name>
    <dbReference type="NCBI Taxonomy" id="225848"/>
    <lineage>
        <taxon>Bacteria</taxon>
        <taxon>Pseudomonadati</taxon>
        <taxon>Pseudomonadota</taxon>
        <taxon>Gammaproteobacteria</taxon>
        <taxon>Alteromonadales</taxon>
        <taxon>Shewanellaceae</taxon>
        <taxon>Shewanella</taxon>
    </lineage>
</organism>
<dbReference type="OrthoDB" id="5830078at2"/>
<feature type="signal peptide" evidence="1">
    <location>
        <begin position="1"/>
        <end position="27"/>
    </location>
</feature>
<dbReference type="EMBL" id="CP014782">
    <property type="protein sequence ID" value="AQS37316.1"/>
    <property type="molecule type" value="Genomic_DNA"/>
</dbReference>
<keyword evidence="3" id="KW-1185">Reference proteome</keyword>
<dbReference type="Proteomes" id="UP000189545">
    <property type="component" value="Chromosome"/>
</dbReference>
<keyword evidence="1" id="KW-0732">Signal</keyword>
<sequence>MNFKKTSVATALMSVLFLVGCSSTSSTGTDNTDPDFSNPGLENPIEIPGTPANPIEGVPDNELPPIEDVPSNELNHFSITEDGYIKMNGELLGHYDDGKLYVGGKEYATVEPVKSSGKNEYLITGNDGLQFHVDVTNGVISVDWAKSTVDGGWDVTKPPVDLPPTDDVPDFGINHISINDNGYVFNNGDIIGHIDSEGVIHKGTDEVGKVHQIGNSGVYVITRDDSNAFYFANVSENGVVHVIKKFDIEKAASKLTTSQKSNIKSKVQAAKARVQSQLKR</sequence>
<reference evidence="2 3" key="1">
    <citation type="submission" date="2016-03" db="EMBL/GenBank/DDBJ databases">
        <title>Complete genome sequence of Shewanella psychrophila WP2, a deep sea bacterium isolated from west Pacific sediment.</title>
        <authorList>
            <person name="Xu G."/>
            <person name="Jian H."/>
        </authorList>
    </citation>
    <scope>NUCLEOTIDE SEQUENCE [LARGE SCALE GENOMIC DNA]</scope>
    <source>
        <strain evidence="2 3">WP2</strain>
    </source>
</reference>
<dbReference type="PROSITE" id="PS51257">
    <property type="entry name" value="PROKAR_LIPOPROTEIN"/>
    <property type="match status" value="1"/>
</dbReference>
<proteinExistence type="predicted"/>
<feature type="chain" id="PRO_5012842687" description="Lipoprotein" evidence="1">
    <location>
        <begin position="28"/>
        <end position="280"/>
    </location>
</feature>
<protein>
    <recommendedName>
        <fullName evidence="4">Lipoprotein</fullName>
    </recommendedName>
</protein>
<name>A0A1S6HP60_9GAMM</name>
<evidence type="ECO:0000313" key="2">
    <source>
        <dbReference type="EMBL" id="AQS37316.1"/>
    </source>
</evidence>
<evidence type="ECO:0000256" key="1">
    <source>
        <dbReference type="SAM" id="SignalP"/>
    </source>
</evidence>
<evidence type="ECO:0008006" key="4">
    <source>
        <dbReference type="Google" id="ProtNLM"/>
    </source>
</evidence>
<gene>
    <name evidence="2" type="ORF">Sps_02158</name>
</gene>
<evidence type="ECO:0000313" key="3">
    <source>
        <dbReference type="Proteomes" id="UP000189545"/>
    </source>
</evidence>
<accession>A0A1S6HP60</accession>
<dbReference type="AlphaFoldDB" id="A0A1S6HP60"/>
<dbReference type="RefSeq" id="WP_149027261.1">
    <property type="nucleotide sequence ID" value="NZ_CP014782.1"/>
</dbReference>